<protein>
    <submittedName>
        <fullName evidence="2">Uncharacterized protein</fullName>
    </submittedName>
</protein>
<dbReference type="EMBL" id="QFPO01000017">
    <property type="protein sequence ID" value="PZQ11211.1"/>
    <property type="molecule type" value="Genomic_DNA"/>
</dbReference>
<reference evidence="2 3" key="1">
    <citation type="submission" date="2017-08" db="EMBL/GenBank/DDBJ databases">
        <title>Infants hospitalized years apart are colonized by the same room-sourced microbial strains.</title>
        <authorList>
            <person name="Brooks B."/>
            <person name="Olm M.R."/>
            <person name="Firek B.A."/>
            <person name="Baker R."/>
            <person name="Thomas B.C."/>
            <person name="Morowitz M.J."/>
            <person name="Banfield J.F."/>
        </authorList>
    </citation>
    <scope>NUCLEOTIDE SEQUENCE [LARGE SCALE GENOMIC DNA]</scope>
    <source>
        <strain evidence="2">S2_005_003_R2_42</strain>
    </source>
</reference>
<name>A0A2W5K334_9GAMM</name>
<dbReference type="Proteomes" id="UP000249046">
    <property type="component" value="Unassembled WGS sequence"/>
</dbReference>
<organism evidence="2 3">
    <name type="scientific">Rhodanobacter denitrificans</name>
    <dbReference type="NCBI Taxonomy" id="666685"/>
    <lineage>
        <taxon>Bacteria</taxon>
        <taxon>Pseudomonadati</taxon>
        <taxon>Pseudomonadota</taxon>
        <taxon>Gammaproteobacteria</taxon>
        <taxon>Lysobacterales</taxon>
        <taxon>Rhodanobacteraceae</taxon>
        <taxon>Rhodanobacter</taxon>
    </lineage>
</organism>
<accession>A0A2W5K334</accession>
<dbReference type="AlphaFoldDB" id="A0A2W5K334"/>
<gene>
    <name evidence="2" type="ORF">DI564_15015</name>
</gene>
<proteinExistence type="predicted"/>
<evidence type="ECO:0000256" key="1">
    <source>
        <dbReference type="SAM" id="MobiDB-lite"/>
    </source>
</evidence>
<comment type="caution">
    <text evidence="2">The sequence shown here is derived from an EMBL/GenBank/DDBJ whole genome shotgun (WGS) entry which is preliminary data.</text>
</comment>
<sequence>MFSFEDVERAQQRAWVKLSTRAKIDFFEEMIELAYLSGALSPERLGLRDAESLEPRWDGSSAPRPKIRSNDATS</sequence>
<feature type="region of interest" description="Disordered" evidence="1">
    <location>
        <begin position="52"/>
        <end position="74"/>
    </location>
</feature>
<evidence type="ECO:0000313" key="3">
    <source>
        <dbReference type="Proteomes" id="UP000249046"/>
    </source>
</evidence>
<evidence type="ECO:0000313" key="2">
    <source>
        <dbReference type="EMBL" id="PZQ11211.1"/>
    </source>
</evidence>